<gene>
    <name evidence="1" type="ORF">CSKR_203234</name>
</gene>
<accession>A0A8T1M7X3</accession>
<keyword evidence="2" id="KW-1185">Reference proteome</keyword>
<protein>
    <submittedName>
        <fullName evidence="1">Uncharacterized protein</fullName>
    </submittedName>
</protein>
<reference evidence="1 2" key="2">
    <citation type="journal article" date="2021" name="Genomics">
        <title>High-quality reference genome for Clonorchis sinensis.</title>
        <authorList>
            <person name="Young N.D."/>
            <person name="Stroehlein A.J."/>
            <person name="Kinkar L."/>
            <person name="Wang T."/>
            <person name="Sohn W.M."/>
            <person name="Chang B.C.H."/>
            <person name="Kaur P."/>
            <person name="Weisz D."/>
            <person name="Dudchenko O."/>
            <person name="Aiden E.L."/>
            <person name="Korhonen P.K."/>
            <person name="Gasser R.B."/>
        </authorList>
    </citation>
    <scope>NUCLEOTIDE SEQUENCE [LARGE SCALE GENOMIC DNA]</scope>
    <source>
        <strain evidence="1">Cs-k2</strain>
    </source>
</reference>
<dbReference type="Proteomes" id="UP000286415">
    <property type="component" value="Unassembled WGS sequence"/>
</dbReference>
<proteinExistence type="predicted"/>
<evidence type="ECO:0000313" key="1">
    <source>
        <dbReference type="EMBL" id="KAG5445497.1"/>
    </source>
</evidence>
<dbReference type="AlphaFoldDB" id="A0A8T1M7X3"/>
<evidence type="ECO:0000313" key="2">
    <source>
        <dbReference type="Proteomes" id="UP000286415"/>
    </source>
</evidence>
<comment type="caution">
    <text evidence="1">The sequence shown here is derived from an EMBL/GenBank/DDBJ whole genome shotgun (WGS) entry which is preliminary data.</text>
</comment>
<organism evidence="1 2">
    <name type="scientific">Clonorchis sinensis</name>
    <name type="common">Chinese liver fluke</name>
    <dbReference type="NCBI Taxonomy" id="79923"/>
    <lineage>
        <taxon>Eukaryota</taxon>
        <taxon>Metazoa</taxon>
        <taxon>Spiralia</taxon>
        <taxon>Lophotrochozoa</taxon>
        <taxon>Platyhelminthes</taxon>
        <taxon>Trematoda</taxon>
        <taxon>Digenea</taxon>
        <taxon>Opisthorchiida</taxon>
        <taxon>Opisthorchiata</taxon>
        <taxon>Opisthorchiidae</taxon>
        <taxon>Clonorchis</taxon>
    </lineage>
</organism>
<name>A0A8T1M7X3_CLOSI</name>
<dbReference type="OrthoDB" id="10445278at2759"/>
<reference evidence="1 2" key="1">
    <citation type="journal article" date="2018" name="Biotechnol. Adv.">
        <title>Improved genomic resources and new bioinformatic workflow for the carcinogenic parasite Clonorchis sinensis: Biotechnological implications.</title>
        <authorList>
            <person name="Wang D."/>
            <person name="Korhonen P.K."/>
            <person name="Gasser R.B."/>
            <person name="Young N.D."/>
        </authorList>
    </citation>
    <scope>NUCLEOTIDE SEQUENCE [LARGE SCALE GENOMIC DNA]</scope>
    <source>
        <strain evidence="1">Cs-k2</strain>
    </source>
</reference>
<sequence>MLLLDYCHLVVRSGPVPRCKLTASTTRITHQVCLCVCVRAPVHSGPSQHTAQVTSLGEIVFFTPASHFPSSPVFPPHLRSSTIHASREHVHTVWTSNSVGAIRIAHTEETYY</sequence>
<dbReference type="EMBL" id="NIRI02000056">
    <property type="protein sequence ID" value="KAG5445497.1"/>
    <property type="molecule type" value="Genomic_DNA"/>
</dbReference>